<gene>
    <name evidence="2" type="ORF">FBZ89_104405</name>
</gene>
<comment type="caution">
    <text evidence="2">The sequence shown here is derived from an EMBL/GenBank/DDBJ whole genome shotgun (WGS) entry which is preliminary data.</text>
</comment>
<reference evidence="2 3" key="1">
    <citation type="submission" date="2019-06" db="EMBL/GenBank/DDBJ databases">
        <title>Genomic Encyclopedia of Type Strains, Phase IV (KMG-V): Genome sequencing to study the core and pangenomes of soil and plant-associated prokaryotes.</title>
        <authorList>
            <person name="Whitman W."/>
        </authorList>
    </citation>
    <scope>NUCLEOTIDE SEQUENCE [LARGE SCALE GENOMIC DNA]</scope>
    <source>
        <strain evidence="2 3">BR 11880</strain>
    </source>
</reference>
<feature type="domain" description="CoA-binding" evidence="1">
    <location>
        <begin position="14"/>
        <end position="114"/>
    </location>
</feature>
<proteinExistence type="predicted"/>
<dbReference type="PANTHER" id="PTHR33303">
    <property type="entry name" value="CYTOPLASMIC PROTEIN-RELATED"/>
    <property type="match status" value="1"/>
</dbReference>
<name>A0A560FKM0_9PROT</name>
<dbReference type="RefSeq" id="WP_145749775.1">
    <property type="nucleotide sequence ID" value="NZ_VITN01000004.1"/>
</dbReference>
<evidence type="ECO:0000313" key="3">
    <source>
        <dbReference type="Proteomes" id="UP000319859"/>
    </source>
</evidence>
<dbReference type="Pfam" id="PF13380">
    <property type="entry name" value="CoA_binding_2"/>
    <property type="match status" value="1"/>
</dbReference>
<dbReference type="EMBL" id="VITN01000004">
    <property type="protein sequence ID" value="TWB22155.1"/>
    <property type="molecule type" value="Genomic_DNA"/>
</dbReference>
<dbReference type="InterPro" id="IPR036291">
    <property type="entry name" value="NAD(P)-bd_dom_sf"/>
</dbReference>
<organism evidence="2 3">
    <name type="scientific">Nitrospirillum amazonense</name>
    <dbReference type="NCBI Taxonomy" id="28077"/>
    <lineage>
        <taxon>Bacteria</taxon>
        <taxon>Pseudomonadati</taxon>
        <taxon>Pseudomonadota</taxon>
        <taxon>Alphaproteobacteria</taxon>
        <taxon>Rhodospirillales</taxon>
        <taxon>Azospirillaceae</taxon>
        <taxon>Nitrospirillum</taxon>
    </lineage>
</organism>
<dbReference type="OrthoDB" id="9804695at2"/>
<dbReference type="Proteomes" id="UP000319859">
    <property type="component" value="Unassembled WGS sequence"/>
</dbReference>
<sequence length="157" mass="17035">MSEKITDDILRDVFLKTKTVAIVGISPDPAKPSHYVPAFMQREYGYKIIPVHPAHVGTTILGEPVVATLADILPQEDGTGVDFVEIFRAAPAIAPFVVEAAQRGIPYIWMPLGVSHEESAAQARALGATVIQDRCPKIDLPRLFPGGLPNRSLPTRD</sequence>
<evidence type="ECO:0000313" key="2">
    <source>
        <dbReference type="EMBL" id="TWB22155.1"/>
    </source>
</evidence>
<dbReference type="PANTHER" id="PTHR33303:SF2">
    <property type="entry name" value="COA-BINDING DOMAIN-CONTAINING PROTEIN"/>
    <property type="match status" value="1"/>
</dbReference>
<dbReference type="InterPro" id="IPR003781">
    <property type="entry name" value="CoA-bd"/>
</dbReference>
<dbReference type="AlphaFoldDB" id="A0A560FKM0"/>
<dbReference type="SMART" id="SM00881">
    <property type="entry name" value="CoA_binding"/>
    <property type="match status" value="1"/>
</dbReference>
<accession>A0A560FKM0</accession>
<dbReference type="SUPFAM" id="SSF51735">
    <property type="entry name" value="NAD(P)-binding Rossmann-fold domains"/>
    <property type="match status" value="1"/>
</dbReference>
<dbReference type="Gene3D" id="3.40.50.720">
    <property type="entry name" value="NAD(P)-binding Rossmann-like Domain"/>
    <property type="match status" value="1"/>
</dbReference>
<evidence type="ECO:0000259" key="1">
    <source>
        <dbReference type="SMART" id="SM00881"/>
    </source>
</evidence>
<protein>
    <recommendedName>
        <fullName evidence="1">CoA-binding domain-containing protein</fullName>
    </recommendedName>
</protein>